<sequence>MTIQEQLVQLLIDKNITITAAESLTAGLFQSTIGEVPGVSTIFEGGFVTYSNEVKEQVLGIPKEVIDTYGVVSGPTAVWMASQAKTILQKDIGISFTGAAGPDLLEGKAAGTVYIGIALPNDQVYSREFKFSGSRNEIREECVNQGLKLILSEIEK</sequence>
<gene>
    <name evidence="1" type="ORF">O0236_006170</name>
</gene>
<keyword evidence="2" id="KW-1185">Reference proteome</keyword>
<proteinExistence type="predicted"/>
<evidence type="ECO:0000313" key="1">
    <source>
        <dbReference type="EMBL" id="XFD39018.1"/>
    </source>
</evidence>
<name>A0ACD5DCY8_9LACO</name>
<evidence type="ECO:0000313" key="2">
    <source>
        <dbReference type="Proteomes" id="UP001149860"/>
    </source>
</evidence>
<protein>
    <submittedName>
        <fullName evidence="1">Nicotinamide-nucleotide amidohydrolase family protein</fullName>
    </submittedName>
</protein>
<dbReference type="EMBL" id="CP168151">
    <property type="protein sequence ID" value="XFD39018.1"/>
    <property type="molecule type" value="Genomic_DNA"/>
</dbReference>
<organism evidence="1 2">
    <name type="scientific">Lentilactobacillus terminaliae</name>
    <dbReference type="NCBI Taxonomy" id="3003483"/>
    <lineage>
        <taxon>Bacteria</taxon>
        <taxon>Bacillati</taxon>
        <taxon>Bacillota</taxon>
        <taxon>Bacilli</taxon>
        <taxon>Lactobacillales</taxon>
        <taxon>Lactobacillaceae</taxon>
        <taxon>Lentilactobacillus</taxon>
    </lineage>
</organism>
<accession>A0ACD5DCY8</accession>
<reference evidence="1" key="1">
    <citation type="submission" date="2024-08" db="EMBL/GenBank/DDBJ databases">
        <title>Lentilactobacillus sp. nov., isolated from tree bark.</title>
        <authorList>
            <person name="Phuengjayaem S."/>
            <person name="Tanasupawat S."/>
        </authorList>
    </citation>
    <scope>NUCLEOTIDE SEQUENCE</scope>
    <source>
        <strain evidence="1">SPB1-3</strain>
    </source>
</reference>
<dbReference type="Proteomes" id="UP001149860">
    <property type="component" value="Chromosome"/>
</dbReference>